<name>A0A426YPB3_ENSVE</name>
<accession>A0A426YPB3</accession>
<evidence type="ECO:0000313" key="2">
    <source>
        <dbReference type="Proteomes" id="UP000287651"/>
    </source>
</evidence>
<gene>
    <name evidence="1" type="ORF">B296_00015215</name>
</gene>
<dbReference type="AlphaFoldDB" id="A0A426YPB3"/>
<dbReference type="Proteomes" id="UP000287651">
    <property type="component" value="Unassembled WGS sequence"/>
</dbReference>
<comment type="caution">
    <text evidence="1">The sequence shown here is derived from an EMBL/GenBank/DDBJ whole genome shotgun (WGS) entry which is preliminary data.</text>
</comment>
<evidence type="ECO:0000313" key="1">
    <source>
        <dbReference type="EMBL" id="RRT53550.1"/>
    </source>
</evidence>
<protein>
    <submittedName>
        <fullName evidence="1">Uncharacterized protein</fullName>
    </submittedName>
</protein>
<dbReference type="EMBL" id="AMZH03011085">
    <property type="protein sequence ID" value="RRT53550.1"/>
    <property type="molecule type" value="Genomic_DNA"/>
</dbReference>
<sequence length="130" mass="14466">MTRKLLLRRRRVYCGKFRRTPRGHLPQPRGRNLLVIGEAGRTTESDGVAGASHRLHTTTAQGEEGAFLLFPCSLVDFQPRNGTGIGPCSFLPPALKQRKHESPHRGEMACGELVSLSICRMKEEREAKTS</sequence>
<organism evidence="1 2">
    <name type="scientific">Ensete ventricosum</name>
    <name type="common">Abyssinian banana</name>
    <name type="synonym">Musa ensete</name>
    <dbReference type="NCBI Taxonomy" id="4639"/>
    <lineage>
        <taxon>Eukaryota</taxon>
        <taxon>Viridiplantae</taxon>
        <taxon>Streptophyta</taxon>
        <taxon>Embryophyta</taxon>
        <taxon>Tracheophyta</taxon>
        <taxon>Spermatophyta</taxon>
        <taxon>Magnoliopsida</taxon>
        <taxon>Liliopsida</taxon>
        <taxon>Zingiberales</taxon>
        <taxon>Musaceae</taxon>
        <taxon>Ensete</taxon>
    </lineage>
</organism>
<proteinExistence type="predicted"/>
<reference evidence="1 2" key="1">
    <citation type="journal article" date="2014" name="Agronomy (Basel)">
        <title>A Draft Genome Sequence for Ensete ventricosum, the Drought-Tolerant Tree Against Hunger.</title>
        <authorList>
            <person name="Harrison J."/>
            <person name="Moore K.A."/>
            <person name="Paszkiewicz K."/>
            <person name="Jones T."/>
            <person name="Grant M."/>
            <person name="Ambacheew D."/>
            <person name="Muzemil S."/>
            <person name="Studholme D.J."/>
        </authorList>
    </citation>
    <scope>NUCLEOTIDE SEQUENCE [LARGE SCALE GENOMIC DNA]</scope>
</reference>